<evidence type="ECO:0000313" key="2">
    <source>
        <dbReference type="Proteomes" id="UP000053232"/>
    </source>
</evidence>
<protein>
    <submittedName>
        <fullName evidence="1">Uncharacterized protein</fullName>
    </submittedName>
</protein>
<dbReference type="AlphaFoldDB" id="A0A073HZF8"/>
<comment type="caution">
    <text evidence="1">The sequence shown here is derived from an EMBL/GenBank/DDBJ whole genome shotgun (WGS) entry which is preliminary data.</text>
</comment>
<dbReference type="EMBL" id="ARYC01011223">
    <property type="protein sequence ID" value="KEJ82615.1"/>
    <property type="molecule type" value="Genomic_DNA"/>
</dbReference>
<evidence type="ECO:0000313" key="1">
    <source>
        <dbReference type="EMBL" id="KEJ82615.1"/>
    </source>
</evidence>
<reference evidence="2" key="1">
    <citation type="journal article" date="2014" name="Cell">
        <title>The Architecture of a Scrambled Genome Reveals Massive Levels of Genomic Rearrangement during Development.</title>
        <authorList>
            <person name="Chen X."/>
            <person name="Bracht J.R."/>
            <person name="Goldman A.D."/>
            <person name="Dolzhenko E."/>
            <person name="Clay D.M."/>
            <person name="Swart E.C."/>
            <person name="Perlman D.H."/>
            <person name="Doak T.G."/>
            <person name="Stuart A."/>
            <person name="Amemiya C.T."/>
            <person name="Sebra R.P."/>
            <person name="Landweber L.F."/>
        </authorList>
    </citation>
    <scope>NUCLEOTIDE SEQUENCE [LARGE SCALE GENOMIC DNA]</scope>
    <source>
        <strain evidence="2">JRB310</strain>
    </source>
</reference>
<name>A0A073HZF8_9SPIT</name>
<organism evidence="1 2">
    <name type="scientific">Oxytricha trifallax</name>
    <dbReference type="NCBI Taxonomy" id="1172189"/>
    <lineage>
        <taxon>Eukaryota</taxon>
        <taxon>Sar</taxon>
        <taxon>Alveolata</taxon>
        <taxon>Ciliophora</taxon>
        <taxon>Intramacronucleata</taxon>
        <taxon>Spirotrichea</taxon>
        <taxon>Stichotrichia</taxon>
        <taxon>Sporadotrichida</taxon>
        <taxon>Oxytrichidae</taxon>
        <taxon>Oxytrichinae</taxon>
        <taxon>Oxytricha</taxon>
    </lineage>
</organism>
<gene>
    <name evidence="1" type="ORF">OXYTRIMIC_123</name>
</gene>
<keyword evidence="2" id="KW-1185">Reference proteome</keyword>
<proteinExistence type="predicted"/>
<sequence length="414" mass="48959">MNSRLEQSISEVPCAQCGCRAQLISLRKEDYYRELETIMGRTRTQQNFYEFEDKIKQKVDNQGNTVYKVCYYCWKNELKDTIPENTMPQPEQLKKLKSKAEQALIRLGYIYSFIQNTATSGYQMMKGDTNFKLFNTDVGMHKIALQYNWMQHITPAQKGKVDEALKLLKDINHLYQRGVCTYELWQRLGTNEKLKDLIESDQFKCRIARGYHQDQFYIQVKDLNEIKKEDKQDEEGEWYVVPSANSEHGHDLYNVKDLRRLAAFEEYVEADNYEDILKDIQEKFKDDSKDNQKEVKKNLVYYADKFLEEKLFPTLFPTGHGGFNSSYYSTGMTITQYAKMKLLSCRAEFREHYDFVFWLFDRKRKEQMISFSRGVKSAHPNQHKEPLTAKDIITLTSRYFSILLSKRSRITSNA</sequence>
<accession>A0A073HZF8</accession>
<dbReference type="Proteomes" id="UP000053232">
    <property type="component" value="Unassembled WGS sequence"/>
</dbReference>